<dbReference type="Proteomes" id="UP000724874">
    <property type="component" value="Unassembled WGS sequence"/>
</dbReference>
<evidence type="ECO:0000313" key="2">
    <source>
        <dbReference type="Proteomes" id="UP000724874"/>
    </source>
</evidence>
<organism evidence="1 2">
    <name type="scientific">Gymnopilus junonius</name>
    <name type="common">Spectacular rustgill mushroom</name>
    <name type="synonym">Gymnopilus spectabilis subsp. junonius</name>
    <dbReference type="NCBI Taxonomy" id="109634"/>
    <lineage>
        <taxon>Eukaryota</taxon>
        <taxon>Fungi</taxon>
        <taxon>Dikarya</taxon>
        <taxon>Basidiomycota</taxon>
        <taxon>Agaricomycotina</taxon>
        <taxon>Agaricomycetes</taxon>
        <taxon>Agaricomycetidae</taxon>
        <taxon>Agaricales</taxon>
        <taxon>Agaricineae</taxon>
        <taxon>Hymenogastraceae</taxon>
        <taxon>Gymnopilus</taxon>
    </lineage>
</organism>
<dbReference type="SUPFAM" id="SSF48452">
    <property type="entry name" value="TPR-like"/>
    <property type="match status" value="1"/>
</dbReference>
<protein>
    <submittedName>
        <fullName evidence="1">Uncharacterized protein</fullName>
    </submittedName>
</protein>
<name>A0A9P5THY7_GYMJU</name>
<dbReference type="EMBL" id="JADNYJ010000145">
    <property type="protein sequence ID" value="KAF8879886.1"/>
    <property type="molecule type" value="Genomic_DNA"/>
</dbReference>
<dbReference type="Gene3D" id="1.25.40.10">
    <property type="entry name" value="Tetratricopeptide repeat domain"/>
    <property type="match status" value="1"/>
</dbReference>
<evidence type="ECO:0000313" key="1">
    <source>
        <dbReference type="EMBL" id="KAF8879886.1"/>
    </source>
</evidence>
<keyword evidence="2" id="KW-1185">Reference proteome</keyword>
<dbReference type="InterPro" id="IPR011990">
    <property type="entry name" value="TPR-like_helical_dom_sf"/>
</dbReference>
<sequence>MADTLVPIYPRHGLYPSLALVIKHIIEVARALDRSLAKFTNVYSAATEILEIAEEIEDICGQHYTALDESDIAKNIIIGFLQDLKNIDADVRMLLSSNHKKTSAWMNSNKMESSLVEVKSRANTCLVQILMFTSANTNDQLMLIEHPNRHSLSVIQRQISSWVSDERIVAFLGVSSETLARLPPTVTTYHIADAYIRFQIDSINGHLETLSSSGSYAVEKRSPVYLAPYQLEIQTLIRNDPSIVSVQAGAWKMVSLCNVLDFLEMKQEAVSMGLWTVNLFRTLVSTDSKVYSPYLAYSLERLSNYYVRVKDYDAAEKAVQEAVVVDRRLYKQSKELEVQAQVVAALKTSAFVASLKKNNGKALEHAEEAVRLFELLIDTNRPPSLGDGPSHLHLLRTEQEWAEALANFPDQANLSYARALQQLSFSQHDNGRAVDAVGPQVKATTIMKYMSRYFPDGGLDPELARMLYRLSHRQFHNFMSLEEALDYSN</sequence>
<dbReference type="OrthoDB" id="2978551at2759"/>
<proteinExistence type="predicted"/>
<comment type="caution">
    <text evidence="1">The sequence shown here is derived from an EMBL/GenBank/DDBJ whole genome shotgun (WGS) entry which is preliminary data.</text>
</comment>
<reference evidence="1" key="1">
    <citation type="submission" date="2020-11" db="EMBL/GenBank/DDBJ databases">
        <authorList>
            <consortium name="DOE Joint Genome Institute"/>
            <person name="Ahrendt S."/>
            <person name="Riley R."/>
            <person name="Andreopoulos W."/>
            <person name="LaButti K."/>
            <person name="Pangilinan J."/>
            <person name="Ruiz-duenas F.J."/>
            <person name="Barrasa J.M."/>
            <person name="Sanchez-Garcia M."/>
            <person name="Camarero S."/>
            <person name="Miyauchi S."/>
            <person name="Serrano A."/>
            <person name="Linde D."/>
            <person name="Babiker R."/>
            <person name="Drula E."/>
            <person name="Ayuso-Fernandez I."/>
            <person name="Pacheco R."/>
            <person name="Padilla G."/>
            <person name="Ferreira P."/>
            <person name="Barriuso J."/>
            <person name="Kellner H."/>
            <person name="Castanera R."/>
            <person name="Alfaro M."/>
            <person name="Ramirez L."/>
            <person name="Pisabarro A.G."/>
            <person name="Kuo A."/>
            <person name="Tritt A."/>
            <person name="Lipzen A."/>
            <person name="He G."/>
            <person name="Yan M."/>
            <person name="Ng V."/>
            <person name="Cullen D."/>
            <person name="Martin F."/>
            <person name="Rosso M.-N."/>
            <person name="Henrissat B."/>
            <person name="Hibbett D."/>
            <person name="Martinez A.T."/>
            <person name="Grigoriev I.V."/>
        </authorList>
    </citation>
    <scope>NUCLEOTIDE SEQUENCE</scope>
    <source>
        <strain evidence="1">AH 44721</strain>
    </source>
</reference>
<accession>A0A9P5THY7</accession>
<dbReference type="AlphaFoldDB" id="A0A9P5THY7"/>
<gene>
    <name evidence="1" type="ORF">CPB84DRAFT_1851987</name>
</gene>